<dbReference type="PANTHER" id="PTHR30514:SF1">
    <property type="entry name" value="HTH-TYPE TRANSCRIPTIONAL REGULATOR HEXR-RELATED"/>
    <property type="match status" value="1"/>
</dbReference>
<dbReference type="PROSITE" id="PS51071">
    <property type="entry name" value="HTH_RPIR"/>
    <property type="match status" value="1"/>
</dbReference>
<dbReference type="PROSITE" id="PS51464">
    <property type="entry name" value="SIS"/>
    <property type="match status" value="1"/>
</dbReference>
<reference evidence="6 7" key="1">
    <citation type="submission" date="2018-09" db="EMBL/GenBank/DDBJ databases">
        <title>Genome sequencing of strain 1JSPR-7.</title>
        <authorList>
            <person name="Heo J."/>
            <person name="Kim S.-J."/>
            <person name="Kwon S.-W."/>
        </authorList>
    </citation>
    <scope>NUCLEOTIDE SEQUENCE [LARGE SCALE GENOMIC DNA]</scope>
    <source>
        <strain evidence="6 7">1JSPR-7</strain>
    </source>
</reference>
<dbReference type="GO" id="GO:0097367">
    <property type="term" value="F:carbohydrate derivative binding"/>
    <property type="evidence" value="ECO:0007669"/>
    <property type="project" value="InterPro"/>
</dbReference>
<sequence length="251" mass="27967">MDKLSDAELYTWEFLEENGAKVQLSSITQIAELAHVSTATVVRTLKKRGFEGYSDYKNTLKRGKNNERNERIKGLSEEASVFINKNIDEVQRTINLLDADELVKIVSAINEAHSIMIVARGPSASVADDLTHRLQTLGKNAVSRYYDNMVLYAESLTANDLVIAVSSAGETQMIISAVKKAKKNGVKTVLLTCNYQSTLTTLSDFVLRSYKSKIEKSRLLGDASSRMPLELICRILLDLVAIYQEKGTIRE</sequence>
<keyword evidence="2" id="KW-0238">DNA-binding</keyword>
<dbReference type="InterPro" id="IPR009057">
    <property type="entry name" value="Homeodomain-like_sf"/>
</dbReference>
<dbReference type="Pfam" id="PF01380">
    <property type="entry name" value="SIS"/>
    <property type="match status" value="1"/>
</dbReference>
<dbReference type="GO" id="GO:0003700">
    <property type="term" value="F:DNA-binding transcription factor activity"/>
    <property type="evidence" value="ECO:0007669"/>
    <property type="project" value="InterPro"/>
</dbReference>
<dbReference type="CDD" id="cd05013">
    <property type="entry name" value="SIS_RpiR"/>
    <property type="match status" value="1"/>
</dbReference>
<evidence type="ECO:0000256" key="2">
    <source>
        <dbReference type="ARBA" id="ARBA00023125"/>
    </source>
</evidence>
<dbReference type="Proteomes" id="UP000269374">
    <property type="component" value="Chromosome"/>
</dbReference>
<feature type="domain" description="SIS" evidence="5">
    <location>
        <begin position="105"/>
        <end position="246"/>
    </location>
</feature>
<dbReference type="InterPro" id="IPR035472">
    <property type="entry name" value="RpiR-like_SIS"/>
</dbReference>
<dbReference type="InterPro" id="IPR036388">
    <property type="entry name" value="WH-like_DNA-bd_sf"/>
</dbReference>
<dbReference type="KEGG" id="lact:D7I46_05095"/>
<dbReference type="SUPFAM" id="SSF46689">
    <property type="entry name" value="Homeodomain-like"/>
    <property type="match status" value="1"/>
</dbReference>
<evidence type="ECO:0000259" key="5">
    <source>
        <dbReference type="PROSITE" id="PS51464"/>
    </source>
</evidence>
<evidence type="ECO:0000259" key="4">
    <source>
        <dbReference type="PROSITE" id="PS51071"/>
    </source>
</evidence>
<keyword evidence="3" id="KW-0804">Transcription</keyword>
<dbReference type="EMBL" id="CP032627">
    <property type="protein sequence ID" value="AYG00522.1"/>
    <property type="molecule type" value="Genomic_DNA"/>
</dbReference>
<dbReference type="PANTHER" id="PTHR30514">
    <property type="entry name" value="GLUCOKINASE"/>
    <property type="match status" value="1"/>
</dbReference>
<dbReference type="GO" id="GO:1901135">
    <property type="term" value="P:carbohydrate derivative metabolic process"/>
    <property type="evidence" value="ECO:0007669"/>
    <property type="project" value="InterPro"/>
</dbReference>
<dbReference type="OrthoDB" id="2367514at2"/>
<keyword evidence="1" id="KW-0805">Transcription regulation</keyword>
<dbReference type="SUPFAM" id="SSF53697">
    <property type="entry name" value="SIS domain"/>
    <property type="match status" value="1"/>
</dbReference>
<dbReference type="AlphaFoldDB" id="A0A387BEM8"/>
<dbReference type="Gene3D" id="3.40.50.10490">
    <property type="entry name" value="Glucose-6-phosphate isomerase like protein, domain 1"/>
    <property type="match status" value="1"/>
</dbReference>
<name>A0A387BEM8_9LACT</name>
<dbReference type="Pfam" id="PF01418">
    <property type="entry name" value="HTH_6"/>
    <property type="match status" value="1"/>
</dbReference>
<evidence type="ECO:0000256" key="1">
    <source>
        <dbReference type="ARBA" id="ARBA00023015"/>
    </source>
</evidence>
<dbReference type="InterPro" id="IPR001347">
    <property type="entry name" value="SIS_dom"/>
</dbReference>
<protein>
    <submittedName>
        <fullName evidence="6">MurR/RpiR family transcriptional regulator</fullName>
    </submittedName>
</protein>
<evidence type="ECO:0000313" key="6">
    <source>
        <dbReference type="EMBL" id="AYG00522.1"/>
    </source>
</evidence>
<accession>A0A387BEM8</accession>
<evidence type="ECO:0000256" key="3">
    <source>
        <dbReference type="ARBA" id="ARBA00023163"/>
    </source>
</evidence>
<dbReference type="Gene3D" id="1.10.10.10">
    <property type="entry name" value="Winged helix-like DNA-binding domain superfamily/Winged helix DNA-binding domain"/>
    <property type="match status" value="1"/>
</dbReference>
<dbReference type="InterPro" id="IPR000281">
    <property type="entry name" value="HTH_RpiR"/>
</dbReference>
<organism evidence="6 7">
    <name type="scientific">Lactococcus allomyrinae</name>
    <dbReference type="NCBI Taxonomy" id="2419773"/>
    <lineage>
        <taxon>Bacteria</taxon>
        <taxon>Bacillati</taxon>
        <taxon>Bacillota</taxon>
        <taxon>Bacilli</taxon>
        <taxon>Lactobacillales</taxon>
        <taxon>Streptococcaceae</taxon>
        <taxon>Lactococcus</taxon>
    </lineage>
</organism>
<dbReference type="RefSeq" id="WP_120771910.1">
    <property type="nucleotide sequence ID" value="NZ_CP032627.1"/>
</dbReference>
<keyword evidence="7" id="KW-1185">Reference proteome</keyword>
<proteinExistence type="predicted"/>
<dbReference type="InterPro" id="IPR046348">
    <property type="entry name" value="SIS_dom_sf"/>
</dbReference>
<dbReference type="InterPro" id="IPR047640">
    <property type="entry name" value="RpiR-like"/>
</dbReference>
<evidence type="ECO:0000313" key="7">
    <source>
        <dbReference type="Proteomes" id="UP000269374"/>
    </source>
</evidence>
<gene>
    <name evidence="6" type="ORF">D7I46_05095</name>
</gene>
<dbReference type="GO" id="GO:0003677">
    <property type="term" value="F:DNA binding"/>
    <property type="evidence" value="ECO:0007669"/>
    <property type="project" value="UniProtKB-KW"/>
</dbReference>
<feature type="domain" description="HTH rpiR-type" evidence="4">
    <location>
        <begin position="1"/>
        <end position="67"/>
    </location>
</feature>